<dbReference type="Gene3D" id="2.60.40.1120">
    <property type="entry name" value="Carboxypeptidase-like, regulatory domain"/>
    <property type="match status" value="1"/>
</dbReference>
<dbReference type="InterPro" id="IPR037066">
    <property type="entry name" value="Plug_dom_sf"/>
</dbReference>
<dbReference type="GO" id="GO:0030246">
    <property type="term" value="F:carbohydrate binding"/>
    <property type="evidence" value="ECO:0007669"/>
    <property type="project" value="InterPro"/>
</dbReference>
<dbReference type="AlphaFoldDB" id="I0K7H8"/>
<evidence type="ECO:0000259" key="5">
    <source>
        <dbReference type="Pfam" id="PF14905"/>
    </source>
</evidence>
<keyword evidence="6" id="KW-0675">Receptor</keyword>
<dbReference type="InterPro" id="IPR041700">
    <property type="entry name" value="OMP_b-brl_3"/>
</dbReference>
<dbReference type="EMBL" id="HE796683">
    <property type="protein sequence ID" value="CCH00081.1"/>
    <property type="molecule type" value="Genomic_DNA"/>
</dbReference>
<proteinExistence type="predicted"/>
<dbReference type="InterPro" id="IPR013784">
    <property type="entry name" value="Carb-bd-like_fold"/>
</dbReference>
<dbReference type="OrthoDB" id="905812at2"/>
<dbReference type="Proteomes" id="UP000011058">
    <property type="component" value="Chromosome"/>
</dbReference>
<keyword evidence="7" id="KW-1185">Reference proteome</keyword>
<evidence type="ECO:0000256" key="1">
    <source>
        <dbReference type="ARBA" id="ARBA00004442"/>
    </source>
</evidence>
<dbReference type="SUPFAM" id="SSF49452">
    <property type="entry name" value="Starch-binding domain-like"/>
    <property type="match status" value="1"/>
</dbReference>
<dbReference type="InterPro" id="IPR036942">
    <property type="entry name" value="Beta-barrel_TonB_sf"/>
</dbReference>
<evidence type="ECO:0000313" key="7">
    <source>
        <dbReference type="Proteomes" id="UP000011058"/>
    </source>
</evidence>
<dbReference type="Pfam" id="PF13620">
    <property type="entry name" value="CarboxypepD_reg"/>
    <property type="match status" value="1"/>
</dbReference>
<feature type="domain" description="Outer membrane protein beta-barrel" evidence="5">
    <location>
        <begin position="376"/>
        <end position="791"/>
    </location>
</feature>
<dbReference type="HOGENOM" id="CLU_017617_1_0_10"/>
<comment type="subcellular location">
    <subcellularLocation>
        <location evidence="1">Cell outer membrane</location>
    </subcellularLocation>
</comment>
<organism evidence="6 7">
    <name type="scientific">Fibrella aestuarina BUZ 2</name>
    <dbReference type="NCBI Taxonomy" id="1166018"/>
    <lineage>
        <taxon>Bacteria</taxon>
        <taxon>Pseudomonadati</taxon>
        <taxon>Bacteroidota</taxon>
        <taxon>Cytophagia</taxon>
        <taxon>Cytophagales</taxon>
        <taxon>Spirosomataceae</taxon>
        <taxon>Fibrella</taxon>
    </lineage>
</organism>
<keyword evidence="3" id="KW-0998">Cell outer membrane</keyword>
<dbReference type="eggNOG" id="COG4206">
    <property type="taxonomic scope" value="Bacteria"/>
</dbReference>
<name>I0K7H8_9BACT</name>
<feature type="signal peptide" evidence="4">
    <location>
        <begin position="1"/>
        <end position="19"/>
    </location>
</feature>
<dbReference type="Pfam" id="PF14905">
    <property type="entry name" value="OMP_b-brl_3"/>
    <property type="match status" value="1"/>
</dbReference>
<dbReference type="Gene3D" id="2.40.170.20">
    <property type="entry name" value="TonB-dependent receptor, beta-barrel domain"/>
    <property type="match status" value="1"/>
</dbReference>
<dbReference type="STRING" id="1166018.FAES_2072"/>
<dbReference type="SUPFAM" id="SSF56935">
    <property type="entry name" value="Porins"/>
    <property type="match status" value="1"/>
</dbReference>
<protein>
    <submittedName>
        <fullName evidence="6">TonB-dependent receptor</fullName>
    </submittedName>
</protein>
<dbReference type="PANTHER" id="PTHR40980:SF4">
    <property type="entry name" value="TONB-DEPENDENT RECEPTOR-LIKE BETA-BARREL DOMAIN-CONTAINING PROTEIN"/>
    <property type="match status" value="1"/>
</dbReference>
<keyword evidence="4" id="KW-0732">Signal</keyword>
<reference evidence="6 7" key="1">
    <citation type="journal article" date="2012" name="J. Bacteriol.">
        <title>Genome Sequence of Fibrella aestuarina BUZ 2T, a Filamentous Marine Bacterium.</title>
        <authorList>
            <person name="Filippini M."/>
            <person name="Qi W."/>
            <person name="Blom J."/>
            <person name="Goesmann A."/>
            <person name="Smits T.H."/>
            <person name="Bagheri H.C."/>
        </authorList>
    </citation>
    <scope>NUCLEOTIDE SEQUENCE [LARGE SCALE GENOMIC DNA]</scope>
    <source>
        <strain evidence="7">BUZ 2T</strain>
    </source>
</reference>
<dbReference type="PATRIC" id="fig|1166018.3.peg.3819"/>
<evidence type="ECO:0000313" key="6">
    <source>
        <dbReference type="EMBL" id="CCH00081.1"/>
    </source>
</evidence>
<accession>I0K7H8</accession>
<evidence type="ECO:0000256" key="4">
    <source>
        <dbReference type="SAM" id="SignalP"/>
    </source>
</evidence>
<dbReference type="Gene3D" id="2.170.130.10">
    <property type="entry name" value="TonB-dependent receptor, plug domain"/>
    <property type="match status" value="1"/>
</dbReference>
<evidence type="ECO:0000256" key="3">
    <source>
        <dbReference type="ARBA" id="ARBA00023237"/>
    </source>
</evidence>
<gene>
    <name evidence="6" type="ORF">FAES_2072</name>
</gene>
<dbReference type="PANTHER" id="PTHR40980">
    <property type="entry name" value="PLUG DOMAIN-CONTAINING PROTEIN"/>
    <property type="match status" value="1"/>
</dbReference>
<evidence type="ECO:0000256" key="2">
    <source>
        <dbReference type="ARBA" id="ARBA00023136"/>
    </source>
</evidence>
<dbReference type="KEGG" id="fae:FAES_2072"/>
<feature type="chain" id="PRO_5003631208" evidence="4">
    <location>
        <begin position="20"/>
        <end position="819"/>
    </location>
</feature>
<keyword evidence="2" id="KW-0472">Membrane</keyword>
<sequence>MARFCLLLFGFTVTLSAWGQTPSGTLVGLVHDTHHQPAPYAALKLLRASDSTLVTGTVADQAGRYQLSNVPVGPYRLRASLVGMTETSSPIVTVLASQTTAVGTLLLGNDEKTLDAVTVRARKVYIEQQADKTVLNVATNGAAQSKTAYELLQQAPGVVIDPNDNIRMAGKQGVNVFIDGKPTNLSSADVANLLRATPASNIATVELITNPSARFDAQGGAGIINIRFRRDKSLGLNGNASASYGQSDHHRALATLDLNYRARHLNLYGNTSLSDNYQITNVAYDRSAAGAALSQRGYDRDGTRAIVYKAGADYFIGASHTLGLVVSGNAAANQFGTYTTSNLFSNGGRLDTTLINGIDNPSWNKRVNAALNYHFVDTLGHDLNIDVDYTRFGNESPSLIGTDYRTASGQPLLRRQSRFDASTTIGILTLKGDFINEWKARRLKLETGLKHTDVSTDNDLLAFVGGTPEAPERPDATRTNRFTYRELVSAAYASLNHAMGKWTVQAGLRAEHSTVRGRSTDLAENVVPKPDTTYLNLFPTAFVQYQASDKSQFGLNYGRRIGRPSYQDMNPFIYQVDPYTSQRGNPYLRPTYTHNLEVSYTYKWATTLKLAYSLTDDFATDVIRQEGLVTYSTVANVGTADALNLSFSSPLPITKWWDTYFYAGATWTRFQGNVFPNNDPAGAFDRRAFAFEGYMQHSFTLSKLMSAQVSGFWNAPTTQTLYRNGGLGALNLSLSRKVMHERGKVSLTADDVLNTMRWRQSGTFNGTPGQVERFDLARKWESRRLTLRFSYRFGSNDVKAARDRETGTDASRIKTKGNL</sequence>
<dbReference type="GO" id="GO:0009279">
    <property type="term" value="C:cell outer membrane"/>
    <property type="evidence" value="ECO:0007669"/>
    <property type="project" value="UniProtKB-SubCell"/>
</dbReference>
<dbReference type="RefSeq" id="WP_015331180.1">
    <property type="nucleotide sequence ID" value="NC_020054.1"/>
</dbReference>